<proteinExistence type="predicted"/>
<organism evidence="1">
    <name type="scientific">Anguilla anguilla</name>
    <name type="common">European freshwater eel</name>
    <name type="synonym">Muraena anguilla</name>
    <dbReference type="NCBI Taxonomy" id="7936"/>
    <lineage>
        <taxon>Eukaryota</taxon>
        <taxon>Metazoa</taxon>
        <taxon>Chordata</taxon>
        <taxon>Craniata</taxon>
        <taxon>Vertebrata</taxon>
        <taxon>Euteleostomi</taxon>
        <taxon>Actinopterygii</taxon>
        <taxon>Neopterygii</taxon>
        <taxon>Teleostei</taxon>
        <taxon>Anguilliformes</taxon>
        <taxon>Anguillidae</taxon>
        <taxon>Anguilla</taxon>
    </lineage>
</organism>
<evidence type="ECO:0000313" key="1">
    <source>
        <dbReference type="EMBL" id="JAH38582.1"/>
    </source>
</evidence>
<sequence length="30" mass="3570">MVTVNHVINFRGSSIIRLYNIRLRVFLLKP</sequence>
<name>A0A0E9SBH0_ANGAN</name>
<reference evidence="1" key="2">
    <citation type="journal article" date="2015" name="Fish Shellfish Immunol.">
        <title>Early steps in the European eel (Anguilla anguilla)-Vibrio vulnificus interaction in the gills: Role of the RtxA13 toxin.</title>
        <authorList>
            <person name="Callol A."/>
            <person name="Pajuelo D."/>
            <person name="Ebbesson L."/>
            <person name="Teles M."/>
            <person name="MacKenzie S."/>
            <person name="Amaro C."/>
        </authorList>
    </citation>
    <scope>NUCLEOTIDE SEQUENCE</scope>
</reference>
<dbReference type="AlphaFoldDB" id="A0A0E9SBH0"/>
<reference evidence="1" key="1">
    <citation type="submission" date="2014-11" db="EMBL/GenBank/DDBJ databases">
        <authorList>
            <person name="Amaro Gonzalez C."/>
        </authorList>
    </citation>
    <scope>NUCLEOTIDE SEQUENCE</scope>
</reference>
<accession>A0A0E9SBH0</accession>
<dbReference type="EMBL" id="GBXM01069995">
    <property type="protein sequence ID" value="JAH38582.1"/>
    <property type="molecule type" value="Transcribed_RNA"/>
</dbReference>
<protein>
    <submittedName>
        <fullName evidence="1">Uncharacterized protein</fullName>
    </submittedName>
</protein>